<evidence type="ECO:0000256" key="2">
    <source>
        <dbReference type="ARBA" id="ARBA00022801"/>
    </source>
</evidence>
<dbReference type="EMBL" id="CP134536">
    <property type="protein sequence ID" value="WNH12154.1"/>
    <property type="molecule type" value="Genomic_DNA"/>
</dbReference>
<keyword evidence="3 4" id="KW-0788">Thiol protease</keyword>
<dbReference type="PANTHER" id="PTHR10363">
    <property type="entry name" value="BLEOMYCIN HYDROLASE"/>
    <property type="match status" value="1"/>
</dbReference>
<dbReference type="Gene3D" id="3.90.70.10">
    <property type="entry name" value="Cysteine proteinases"/>
    <property type="match status" value="1"/>
</dbReference>
<accession>A0ABY9Y1R0</accession>
<dbReference type="Pfam" id="PF03051">
    <property type="entry name" value="Peptidase_C1_2"/>
    <property type="match status" value="1"/>
</dbReference>
<reference evidence="6 7" key="1">
    <citation type="submission" date="2023-09" db="EMBL/GenBank/DDBJ databases">
        <title>Thalassobella suaedae gen. nov., sp. nov., a marine bacterium of the family Flavobacteriaceae isolated from a halophyte Suaeda japonica.</title>
        <authorList>
            <person name="Lee S.Y."/>
            <person name="Hwang C.Y."/>
        </authorList>
    </citation>
    <scope>NUCLEOTIDE SEQUENCE [LARGE SCALE GENOMIC DNA]</scope>
    <source>
        <strain evidence="6 7">HL-DH10</strain>
    </source>
</reference>
<feature type="chain" id="PRO_5047156299" description="Aminopeptidase" evidence="5">
    <location>
        <begin position="20"/>
        <end position="389"/>
    </location>
</feature>
<evidence type="ECO:0000313" key="7">
    <source>
        <dbReference type="Proteomes" id="UP001303407"/>
    </source>
</evidence>
<dbReference type="RefSeq" id="WP_415862136.1">
    <property type="nucleotide sequence ID" value="NZ_CP134536.1"/>
</dbReference>
<evidence type="ECO:0000313" key="6">
    <source>
        <dbReference type="EMBL" id="WNH12154.1"/>
    </source>
</evidence>
<dbReference type="InterPro" id="IPR004134">
    <property type="entry name" value="Peptidase_C1B"/>
</dbReference>
<dbReference type="SUPFAM" id="SSF54001">
    <property type="entry name" value="Cysteine proteinases"/>
    <property type="match status" value="1"/>
</dbReference>
<keyword evidence="1 4" id="KW-0645">Protease</keyword>
<keyword evidence="7" id="KW-1185">Reference proteome</keyword>
<evidence type="ECO:0000256" key="4">
    <source>
        <dbReference type="PIRNR" id="PIRNR005700"/>
    </source>
</evidence>
<dbReference type="InterPro" id="IPR000169">
    <property type="entry name" value="Pept_cys_AS"/>
</dbReference>
<feature type="signal peptide" evidence="5">
    <location>
        <begin position="1"/>
        <end position="19"/>
    </location>
</feature>
<dbReference type="Proteomes" id="UP001303407">
    <property type="component" value="Chromosome"/>
</dbReference>
<gene>
    <name evidence="6" type="ORF">RHP49_14820</name>
</gene>
<protein>
    <recommendedName>
        <fullName evidence="4">Aminopeptidase</fullName>
    </recommendedName>
</protein>
<dbReference type="PROSITE" id="PS00139">
    <property type="entry name" value="THIOL_PROTEASE_CYS"/>
    <property type="match status" value="1"/>
</dbReference>
<evidence type="ECO:0000256" key="5">
    <source>
        <dbReference type="SAM" id="SignalP"/>
    </source>
</evidence>
<keyword evidence="4" id="KW-0031">Aminopeptidase</keyword>
<proteinExistence type="inferred from homology"/>
<evidence type="ECO:0000256" key="3">
    <source>
        <dbReference type="ARBA" id="ARBA00022807"/>
    </source>
</evidence>
<dbReference type="PANTHER" id="PTHR10363:SF2">
    <property type="entry name" value="BLEOMYCIN HYDROLASE"/>
    <property type="match status" value="1"/>
</dbReference>
<dbReference type="PIRSF" id="PIRSF005700">
    <property type="entry name" value="PepC"/>
    <property type="match status" value="1"/>
</dbReference>
<sequence length="389" mass="44682">MKKYTFLFAFLLTILFSFSQETATKKLTIAAEQPYIFTPVIELNTSPVKNQGNTGTCWSFSTSSFIESEIYKNSKQDIDISEMFNVRKTYEDKAWNYIMRQGKTQFSEGGLAHDVTNSIKKYGLVPESVYNGFVNNENLYNHSKIVPALKVVLDAYIKNGKNSKYPNWKQSIDSILNIYIGKTPDTFNYNGNVYSPKSFLEMTKFNPDEYITLTSFTQTPFYSKFILNIPDNFSNGAYYNIPLNELTEITDNAINKGYTIALDIDVSEKTFSQKYGVAVIPKNIDDNKKALTYVVKENNITQKYRQEEFENYNTTDDHLMHITGIVKDQYGKLYYKVKNSWGSASDRIGNGGFIYISKAYFRLKAISITIHKDVLNKKTHNILLKSQKL</sequence>
<organism evidence="6 7">
    <name type="scientific">Thalassobellus suaedae</name>
    <dbReference type="NCBI Taxonomy" id="3074124"/>
    <lineage>
        <taxon>Bacteria</taxon>
        <taxon>Pseudomonadati</taxon>
        <taxon>Bacteroidota</taxon>
        <taxon>Flavobacteriia</taxon>
        <taxon>Flavobacteriales</taxon>
        <taxon>Flavobacteriaceae</taxon>
        <taxon>Thalassobellus</taxon>
    </lineage>
</organism>
<name>A0ABY9Y1R0_9FLAO</name>
<keyword evidence="5" id="KW-0732">Signal</keyword>
<evidence type="ECO:0000256" key="1">
    <source>
        <dbReference type="ARBA" id="ARBA00022670"/>
    </source>
</evidence>
<comment type="similarity">
    <text evidence="4">Belongs to the peptidase C1 family.</text>
</comment>
<dbReference type="InterPro" id="IPR038765">
    <property type="entry name" value="Papain-like_cys_pep_sf"/>
</dbReference>
<keyword evidence="2 4" id="KW-0378">Hydrolase</keyword>